<reference evidence="1" key="2">
    <citation type="journal article" date="2013" name="Genome Announc.">
        <title>Complete Genome Sequences of Five Chrysodeixis chalcites Nucleopolyhedrovirus Genotypes from a Canary Islands Isolate.</title>
        <authorList>
            <person name="Bernal A."/>
            <person name="Williams T."/>
            <person name="Munoz D."/>
            <person name="Caballero P."/>
            <person name="Simon O."/>
        </authorList>
    </citation>
    <scope>NUCLEOTIDE SEQUENCE</scope>
    <source>
        <strain evidence="1">TF1</strain>
    </source>
</reference>
<evidence type="ECO:0000313" key="1">
    <source>
        <dbReference type="EMBL" id="AGE61350.1"/>
    </source>
</evidence>
<dbReference type="EMBL" id="JX560539">
    <property type="protein sequence ID" value="AGE61350.1"/>
    <property type="molecule type" value="Genomic_DNA"/>
</dbReference>
<evidence type="ECO:0000313" key="2">
    <source>
        <dbReference type="EMBL" id="AGE61798.1"/>
    </source>
</evidence>
<organism evidence="2">
    <name type="scientific">Chrysodeixis chalcites nucleopolyhedrovirus</name>
    <dbReference type="NCBI Taxonomy" id="320432"/>
    <lineage>
        <taxon>Viruses</taxon>
        <taxon>Viruses incertae sedis</taxon>
        <taxon>Naldaviricetes</taxon>
        <taxon>Lefavirales</taxon>
        <taxon>Baculoviridae</taxon>
        <taxon>Alphabaculovirus</taxon>
        <taxon>Alphabaculovirus chrychalcites</taxon>
    </lineage>
</organism>
<reference evidence="2" key="1">
    <citation type="submission" date="2012-08" db="EMBL/GenBank/DDBJ databases">
        <title>Sequences comparision among Chrysodeixis chalcites nucleopolyhedrovirus genotypes from a field strain of the Canary Islands.</title>
        <authorList>
            <person name="Bernal A."/>
            <person name="Simon O."/>
            <person name="Palma L."/>
            <person name="Williams T."/>
            <person name="Caballero P."/>
        </authorList>
    </citation>
    <scope>NUCLEOTIDE SEQUENCE</scope>
    <source>
        <strain evidence="2">TF1</strain>
    </source>
</reference>
<name>T1R0Q4_9ABAC</name>
<protein>
    <submittedName>
        <fullName evidence="2">Uncharacterized protein</fullName>
    </submittedName>
</protein>
<accession>T1R0Q4</accession>
<dbReference type="EMBL" id="JX560542">
    <property type="protein sequence ID" value="AGE61798.1"/>
    <property type="molecule type" value="Genomic_DNA"/>
</dbReference>
<sequence length="169" mass="20178">MGHFLIQRESIFDDLIESSVGFQDVDKFDFIKDIIVNTDVLERDCADFMDPNLEFNITAPIYELCHESLLKIIWIAKYGPNCFLPEFWTFFIRKYNGKCYKCDNRAQLRYPESCNYCDSDIRQFYYHDDGIIFEELVNDDNNYCSSCRKALFDIVDVYQFNHSICRCDY</sequence>
<proteinExistence type="predicted"/>